<evidence type="ECO:0000256" key="4">
    <source>
        <dbReference type="ARBA" id="ARBA00022519"/>
    </source>
</evidence>
<organism evidence="10 11">
    <name type="scientific">Algimonas ampicilliniresistens</name>
    <dbReference type="NCBI Taxonomy" id="1298735"/>
    <lineage>
        <taxon>Bacteria</taxon>
        <taxon>Pseudomonadati</taxon>
        <taxon>Pseudomonadota</taxon>
        <taxon>Alphaproteobacteria</taxon>
        <taxon>Maricaulales</taxon>
        <taxon>Robiginitomaculaceae</taxon>
        <taxon>Algimonas</taxon>
    </lineage>
</organism>
<evidence type="ECO:0000313" key="10">
    <source>
        <dbReference type="EMBL" id="GLQ22725.1"/>
    </source>
</evidence>
<dbReference type="Gene3D" id="2.30.42.10">
    <property type="match status" value="1"/>
</dbReference>
<evidence type="ECO:0000313" key="11">
    <source>
        <dbReference type="Proteomes" id="UP001161391"/>
    </source>
</evidence>
<evidence type="ECO:0000256" key="7">
    <source>
        <dbReference type="ARBA" id="ARBA00022989"/>
    </source>
</evidence>
<comment type="caution">
    <text evidence="10">The sequence shown here is derived from an EMBL/GenBank/DDBJ whole genome shotgun (WGS) entry which is preliminary data.</text>
</comment>
<keyword evidence="7" id="KW-1133">Transmembrane helix</keyword>
<gene>
    <name evidence="10" type="ORF">GCM10007853_05990</name>
</gene>
<reference evidence="10" key="1">
    <citation type="journal article" date="2014" name="Int. J. Syst. Evol. Microbiol.">
        <title>Complete genome of a new Firmicutes species belonging to the dominant human colonic microbiota ('Ruminococcus bicirculans') reveals two chromosomes and a selective capacity to utilize plant glucans.</title>
        <authorList>
            <consortium name="NISC Comparative Sequencing Program"/>
            <person name="Wegmann U."/>
            <person name="Louis P."/>
            <person name="Goesmann A."/>
            <person name="Henrissat B."/>
            <person name="Duncan S.H."/>
            <person name="Flint H.J."/>
        </authorList>
    </citation>
    <scope>NUCLEOTIDE SEQUENCE</scope>
    <source>
        <strain evidence="10">NBRC 108219</strain>
    </source>
</reference>
<comment type="subcellular location">
    <subcellularLocation>
        <location evidence="1">Cell inner membrane</location>
    </subcellularLocation>
</comment>
<evidence type="ECO:0000256" key="5">
    <source>
        <dbReference type="ARBA" id="ARBA00022692"/>
    </source>
</evidence>
<keyword evidence="4" id="KW-0997">Cell inner membrane</keyword>
<keyword evidence="5" id="KW-0812">Transmembrane</keyword>
<feature type="domain" description="Type II secretion system protein GspC N-terminal" evidence="9">
    <location>
        <begin position="38"/>
        <end position="106"/>
    </location>
</feature>
<evidence type="ECO:0000256" key="3">
    <source>
        <dbReference type="ARBA" id="ARBA00022475"/>
    </source>
</evidence>
<dbReference type="Gene3D" id="2.30.30.830">
    <property type="match status" value="1"/>
</dbReference>
<name>A0ABQ5V5R5_9PROT</name>
<keyword evidence="6" id="KW-0653">Protein transport</keyword>
<dbReference type="SUPFAM" id="SSF50156">
    <property type="entry name" value="PDZ domain-like"/>
    <property type="match status" value="1"/>
</dbReference>
<dbReference type="EMBL" id="BSNK01000001">
    <property type="protein sequence ID" value="GLQ22725.1"/>
    <property type="molecule type" value="Genomic_DNA"/>
</dbReference>
<accession>A0ABQ5V5R5</accession>
<evidence type="ECO:0000256" key="6">
    <source>
        <dbReference type="ARBA" id="ARBA00022927"/>
    </source>
</evidence>
<dbReference type="InterPro" id="IPR024961">
    <property type="entry name" value="T2SS_GspC_N"/>
</dbReference>
<dbReference type="Pfam" id="PF11356">
    <property type="entry name" value="T2SSC"/>
    <property type="match status" value="1"/>
</dbReference>
<evidence type="ECO:0000256" key="2">
    <source>
        <dbReference type="ARBA" id="ARBA00022448"/>
    </source>
</evidence>
<keyword evidence="3" id="KW-1003">Cell membrane</keyword>
<keyword evidence="8" id="KW-0472">Membrane</keyword>
<evidence type="ECO:0000259" key="9">
    <source>
        <dbReference type="Pfam" id="PF11356"/>
    </source>
</evidence>
<reference evidence="10" key="2">
    <citation type="submission" date="2023-01" db="EMBL/GenBank/DDBJ databases">
        <title>Draft genome sequence of Algimonas ampicilliniresistens strain NBRC 108219.</title>
        <authorList>
            <person name="Sun Q."/>
            <person name="Mori K."/>
        </authorList>
    </citation>
    <scope>NUCLEOTIDE SEQUENCE</scope>
    <source>
        <strain evidence="10">NBRC 108219</strain>
    </source>
</reference>
<evidence type="ECO:0000256" key="1">
    <source>
        <dbReference type="ARBA" id="ARBA00004533"/>
    </source>
</evidence>
<sequence length="225" mass="23955">MIARPGPSATTETRTYDFSYNPFAVGDADTVEVPSIDPAGDAPETTLNLELKGLRSGENGTAFVQTPDGQDDNYYIGDEIMPNVILRGVFPNYVLIEVNGQTQRLTTADAKAARAAGPTPNQSATLQTLRSADAATLLSQVEIRPYLDMDLNRVGVTVSPRSSAIDLSTYGLRSDDIITRFAGQSLTNGFPDIAALRRSAGSGRPVDVDIIRDGQPMTITIGSSS</sequence>
<proteinExistence type="predicted"/>
<dbReference type="InterPro" id="IPR036034">
    <property type="entry name" value="PDZ_sf"/>
</dbReference>
<keyword evidence="2" id="KW-0813">Transport</keyword>
<protein>
    <recommendedName>
        <fullName evidence="9">Type II secretion system protein GspC N-terminal domain-containing protein</fullName>
    </recommendedName>
</protein>
<keyword evidence="11" id="KW-1185">Reference proteome</keyword>
<evidence type="ECO:0000256" key="8">
    <source>
        <dbReference type="ARBA" id="ARBA00023136"/>
    </source>
</evidence>
<dbReference type="Proteomes" id="UP001161391">
    <property type="component" value="Unassembled WGS sequence"/>
</dbReference>